<dbReference type="InterPro" id="IPR020624">
    <property type="entry name" value="Schiff_base-form_aldolases_CS"/>
</dbReference>
<keyword evidence="8" id="KW-0704">Schiff base</keyword>
<dbReference type="GO" id="GO:0005737">
    <property type="term" value="C:cytoplasm"/>
    <property type="evidence" value="ECO:0007669"/>
    <property type="project" value="UniProtKB-SubCell"/>
</dbReference>
<dbReference type="InterPro" id="IPR002220">
    <property type="entry name" value="DapA-like"/>
</dbReference>
<evidence type="ECO:0000256" key="9">
    <source>
        <dbReference type="ARBA" id="ARBA00023277"/>
    </source>
</evidence>
<sequence>MQAQSEISEPKCAPVGATGLKTLKITAPERVRVGDSALLTCSYDLDNVQLYVIKWYLDEAEFYRNVPKKDPPHAIFPVRGIRVNVSSSNTQDVTLVNMTRNHTGRYSCEVTEDGPTYDTRVQEAQVFVVESSGRSAASLASLWTYGLALNILGMLIQATFTRNRTLNLAIIPEYAKFLASKNISGILIGGTTGEGTSLKINERKQLAEAWAKAVNETKQHLMVQIGGTTLVDVKELAAHAENLKVDSLLCLPDLYFKPSNTEDLIEYLSIVSQSAPNTPLLYYQSTKAKTNIRAGEFLKSVGNRIPTLAGVKLDSSDIKEGIDALAASNRFVVFYGSKMVISAGCVIGVKSFMSATLNFIPDPSFKLMEFCEGHANLKTAMESQSYLNEIEKNILQHGGYVETMKTAMTLLSNLSMGPPRTPLKLLSKESVDAMSSGLSKIGLKINGSIASSMSSYLITKY</sequence>
<comment type="caution">
    <text evidence="12">The sequence shown here is derived from an EMBL/GenBank/DDBJ whole genome shotgun (WGS) entry which is preliminary data.</text>
</comment>
<dbReference type="Pfam" id="PF00701">
    <property type="entry name" value="DHDPS"/>
    <property type="match status" value="1"/>
</dbReference>
<gene>
    <name evidence="12" type="ORF">TSAR_010665</name>
</gene>
<evidence type="ECO:0000256" key="8">
    <source>
        <dbReference type="ARBA" id="ARBA00023270"/>
    </source>
</evidence>
<comment type="subunit">
    <text evidence="4">Homotetramer.</text>
</comment>
<evidence type="ECO:0000256" key="7">
    <source>
        <dbReference type="ARBA" id="ARBA00023239"/>
    </source>
</evidence>
<comment type="subcellular location">
    <subcellularLocation>
        <location evidence="1">Cytoplasm</location>
    </subcellularLocation>
</comment>
<dbReference type="EMBL" id="NNAY01000037">
    <property type="protein sequence ID" value="OXU31693.1"/>
    <property type="molecule type" value="Genomic_DNA"/>
</dbReference>
<reference evidence="12 13" key="1">
    <citation type="journal article" date="2017" name="Curr. Biol.">
        <title>The Evolution of Venom by Co-option of Single-Copy Genes.</title>
        <authorList>
            <person name="Martinson E.O."/>
            <person name="Mrinalini"/>
            <person name="Kelkar Y.D."/>
            <person name="Chang C.H."/>
            <person name="Werren J.H."/>
        </authorList>
    </citation>
    <scope>NUCLEOTIDE SEQUENCE [LARGE SCALE GENOMIC DNA]</scope>
    <source>
        <strain evidence="12 13">Alberta</strain>
        <tissue evidence="12">Whole body</tissue>
    </source>
</reference>
<dbReference type="Pfam" id="PF07686">
    <property type="entry name" value="V-set"/>
    <property type="match status" value="1"/>
</dbReference>
<dbReference type="PROSITE" id="PS50835">
    <property type="entry name" value="IG_LIKE"/>
    <property type="match status" value="1"/>
</dbReference>
<evidence type="ECO:0000313" key="12">
    <source>
        <dbReference type="EMBL" id="OXU31693.1"/>
    </source>
</evidence>
<evidence type="ECO:0000256" key="10">
    <source>
        <dbReference type="ARBA" id="ARBA00044906"/>
    </source>
</evidence>
<dbReference type="SUPFAM" id="SSF48726">
    <property type="entry name" value="Immunoglobulin"/>
    <property type="match status" value="1"/>
</dbReference>
<dbReference type="Proteomes" id="UP000215335">
    <property type="component" value="Unassembled WGS sequence"/>
</dbReference>
<accession>A0A232FM85</accession>
<evidence type="ECO:0000256" key="3">
    <source>
        <dbReference type="ARBA" id="ARBA00006324"/>
    </source>
</evidence>
<dbReference type="SMART" id="SM01130">
    <property type="entry name" value="DHDPS"/>
    <property type="match status" value="1"/>
</dbReference>
<evidence type="ECO:0000256" key="2">
    <source>
        <dbReference type="ARBA" id="ARBA00004878"/>
    </source>
</evidence>
<dbReference type="SUPFAM" id="SSF51569">
    <property type="entry name" value="Aldolase"/>
    <property type="match status" value="1"/>
</dbReference>
<feature type="domain" description="Ig-like" evidence="11">
    <location>
        <begin position="10"/>
        <end position="122"/>
    </location>
</feature>
<dbReference type="PANTHER" id="PTHR12128">
    <property type="entry name" value="DIHYDRODIPICOLINATE SYNTHASE"/>
    <property type="match status" value="1"/>
</dbReference>
<dbReference type="PROSITE" id="PS00665">
    <property type="entry name" value="DHDPS_1"/>
    <property type="match status" value="1"/>
</dbReference>
<dbReference type="InterPro" id="IPR013785">
    <property type="entry name" value="Aldolase_TIM"/>
</dbReference>
<evidence type="ECO:0000256" key="6">
    <source>
        <dbReference type="ARBA" id="ARBA00022490"/>
    </source>
</evidence>
<evidence type="ECO:0000256" key="4">
    <source>
        <dbReference type="ARBA" id="ARBA00011881"/>
    </source>
</evidence>
<keyword evidence="6" id="KW-0963">Cytoplasm</keyword>
<dbReference type="EC" id="4.1.3.3" evidence="5"/>
<comment type="catalytic activity">
    <reaction evidence="10">
        <text>aceneuramate = aldehydo-N-acetyl-D-mannosamine + pyruvate</text>
        <dbReference type="Rhea" id="RHEA:23296"/>
        <dbReference type="ChEBI" id="CHEBI:15361"/>
        <dbReference type="ChEBI" id="CHEBI:17122"/>
        <dbReference type="ChEBI" id="CHEBI:173083"/>
        <dbReference type="EC" id="4.1.3.3"/>
    </reaction>
</comment>
<dbReference type="InterPro" id="IPR007110">
    <property type="entry name" value="Ig-like_dom"/>
</dbReference>
<keyword evidence="9" id="KW-0119">Carbohydrate metabolism</keyword>
<dbReference type="Gene3D" id="3.20.20.70">
    <property type="entry name" value="Aldolase class I"/>
    <property type="match status" value="1"/>
</dbReference>
<dbReference type="PANTHER" id="PTHR12128:SF21">
    <property type="entry name" value="N-ACETYLNEURAMINATE LYASE"/>
    <property type="match status" value="1"/>
</dbReference>
<dbReference type="InterPro" id="IPR003599">
    <property type="entry name" value="Ig_sub"/>
</dbReference>
<evidence type="ECO:0000256" key="5">
    <source>
        <dbReference type="ARBA" id="ARBA00012911"/>
    </source>
</evidence>
<evidence type="ECO:0000256" key="1">
    <source>
        <dbReference type="ARBA" id="ARBA00004496"/>
    </source>
</evidence>
<comment type="similarity">
    <text evidence="3">Belongs to the DapA family. NanA subfamily.</text>
</comment>
<protein>
    <recommendedName>
        <fullName evidence="5">N-acetylneuraminate lyase</fullName>
        <ecNumber evidence="5">4.1.3.3</ecNumber>
    </recommendedName>
</protein>
<dbReference type="FunFam" id="2.60.40.10:FF:000437">
    <property type="entry name" value="Beat-IIIc, isoform A"/>
    <property type="match status" value="1"/>
</dbReference>
<dbReference type="GO" id="GO:0008747">
    <property type="term" value="F:N-acetylneuraminate lyase activity"/>
    <property type="evidence" value="ECO:0007669"/>
    <property type="project" value="UniProtKB-EC"/>
</dbReference>
<proteinExistence type="inferred from homology"/>
<evidence type="ECO:0000313" key="13">
    <source>
        <dbReference type="Proteomes" id="UP000215335"/>
    </source>
</evidence>
<dbReference type="InterPro" id="IPR013783">
    <property type="entry name" value="Ig-like_fold"/>
</dbReference>
<name>A0A232FM85_9HYME</name>
<dbReference type="AlphaFoldDB" id="A0A232FM85"/>
<dbReference type="InterPro" id="IPR036179">
    <property type="entry name" value="Ig-like_dom_sf"/>
</dbReference>
<evidence type="ECO:0000259" key="11">
    <source>
        <dbReference type="PROSITE" id="PS50835"/>
    </source>
</evidence>
<comment type="pathway">
    <text evidence="2">Amino-sugar metabolism; N-acetylneuraminate degradation.</text>
</comment>
<keyword evidence="7" id="KW-0456">Lyase</keyword>
<dbReference type="OrthoDB" id="191315at2759"/>
<organism evidence="12 13">
    <name type="scientific">Trichomalopsis sarcophagae</name>
    <dbReference type="NCBI Taxonomy" id="543379"/>
    <lineage>
        <taxon>Eukaryota</taxon>
        <taxon>Metazoa</taxon>
        <taxon>Ecdysozoa</taxon>
        <taxon>Arthropoda</taxon>
        <taxon>Hexapoda</taxon>
        <taxon>Insecta</taxon>
        <taxon>Pterygota</taxon>
        <taxon>Neoptera</taxon>
        <taxon>Endopterygota</taxon>
        <taxon>Hymenoptera</taxon>
        <taxon>Apocrita</taxon>
        <taxon>Proctotrupomorpha</taxon>
        <taxon>Chalcidoidea</taxon>
        <taxon>Pteromalidae</taxon>
        <taxon>Pteromalinae</taxon>
        <taxon>Trichomalopsis</taxon>
    </lineage>
</organism>
<dbReference type="InterPro" id="IPR013106">
    <property type="entry name" value="Ig_V-set"/>
</dbReference>
<dbReference type="SMART" id="SM00409">
    <property type="entry name" value="IG"/>
    <property type="match status" value="1"/>
</dbReference>
<keyword evidence="13" id="KW-1185">Reference proteome</keyword>
<dbReference type="Gene3D" id="2.60.40.10">
    <property type="entry name" value="Immunoglobulins"/>
    <property type="match status" value="1"/>
</dbReference>